<dbReference type="InterPro" id="IPR011249">
    <property type="entry name" value="Metalloenz_LuxS/M16"/>
</dbReference>
<dbReference type="EMBL" id="KZ857392">
    <property type="protein sequence ID" value="RDX52049.1"/>
    <property type="molecule type" value="Genomic_DNA"/>
</dbReference>
<dbReference type="Gene3D" id="3.30.830.10">
    <property type="entry name" value="Metalloenzyme, LuxS/M16 peptidase-like"/>
    <property type="match status" value="4"/>
</dbReference>
<dbReference type="InterPro" id="IPR011765">
    <property type="entry name" value="Pept_M16_N"/>
</dbReference>
<dbReference type="FunFam" id="3.30.830.10:FF:000015">
    <property type="entry name" value="Putative zinc metalloprotease"/>
    <property type="match status" value="1"/>
</dbReference>
<evidence type="ECO:0008006" key="7">
    <source>
        <dbReference type="Google" id="ProtNLM"/>
    </source>
</evidence>
<accession>A0A371DHP2</accession>
<feature type="domain" description="Peptidase M16 C-terminal" evidence="3">
    <location>
        <begin position="210"/>
        <end position="402"/>
    </location>
</feature>
<feature type="domain" description="Presequence protease mitochondrial-type C-terminal" evidence="4">
    <location>
        <begin position="867"/>
        <end position="938"/>
    </location>
</feature>
<dbReference type="Pfam" id="PF22516">
    <property type="entry name" value="PreP_C"/>
    <property type="match status" value="1"/>
</dbReference>
<evidence type="ECO:0000256" key="1">
    <source>
        <dbReference type="SAM" id="MobiDB-lite"/>
    </source>
</evidence>
<dbReference type="FunFam" id="3.30.830.10:FF:000031">
    <property type="entry name" value="Putative zinc metalloprotease"/>
    <property type="match status" value="1"/>
</dbReference>
<gene>
    <name evidence="5" type="ORF">OH76DRAFT_1345727</name>
</gene>
<dbReference type="SUPFAM" id="SSF63411">
    <property type="entry name" value="LuxS/MPP-like metallohydrolase"/>
    <property type="match status" value="4"/>
</dbReference>
<evidence type="ECO:0000313" key="6">
    <source>
        <dbReference type="Proteomes" id="UP000256964"/>
    </source>
</evidence>
<dbReference type="OrthoDB" id="4953at2759"/>
<dbReference type="Pfam" id="PF00675">
    <property type="entry name" value="Peptidase_M16"/>
    <property type="match status" value="1"/>
</dbReference>
<dbReference type="InterPro" id="IPR007863">
    <property type="entry name" value="Peptidase_M16_C"/>
</dbReference>
<dbReference type="InterPro" id="IPR055130">
    <property type="entry name" value="PreP_C"/>
</dbReference>
<evidence type="ECO:0000259" key="4">
    <source>
        <dbReference type="Pfam" id="PF22516"/>
    </source>
</evidence>
<evidence type="ECO:0000259" key="3">
    <source>
        <dbReference type="Pfam" id="PF05193"/>
    </source>
</evidence>
<evidence type="ECO:0000313" key="5">
    <source>
        <dbReference type="EMBL" id="RDX52049.1"/>
    </source>
</evidence>
<name>A0A371DHP2_9APHY</name>
<organism evidence="5 6">
    <name type="scientific">Lentinus brumalis</name>
    <dbReference type="NCBI Taxonomy" id="2498619"/>
    <lineage>
        <taxon>Eukaryota</taxon>
        <taxon>Fungi</taxon>
        <taxon>Dikarya</taxon>
        <taxon>Basidiomycota</taxon>
        <taxon>Agaricomycotina</taxon>
        <taxon>Agaricomycetes</taxon>
        <taxon>Polyporales</taxon>
        <taxon>Polyporaceae</taxon>
        <taxon>Lentinus</taxon>
    </lineage>
</organism>
<dbReference type="GO" id="GO:0046872">
    <property type="term" value="F:metal ion binding"/>
    <property type="evidence" value="ECO:0007669"/>
    <property type="project" value="InterPro"/>
</dbReference>
<evidence type="ECO:0000259" key="2">
    <source>
        <dbReference type="Pfam" id="PF00675"/>
    </source>
</evidence>
<protein>
    <recommendedName>
        <fullName evidence="7">Mitochondrial presequence protease</fullName>
    </recommendedName>
</protein>
<reference evidence="5 6" key="1">
    <citation type="journal article" date="2018" name="Biotechnol. Biofuels">
        <title>Integrative visual omics of the white-rot fungus Polyporus brumalis exposes the biotechnological potential of its oxidative enzymes for delignifying raw plant biomass.</title>
        <authorList>
            <person name="Miyauchi S."/>
            <person name="Rancon A."/>
            <person name="Drula E."/>
            <person name="Hage H."/>
            <person name="Chaduli D."/>
            <person name="Favel A."/>
            <person name="Grisel S."/>
            <person name="Henrissat B."/>
            <person name="Herpoel-Gimbert I."/>
            <person name="Ruiz-Duenas F.J."/>
            <person name="Chevret D."/>
            <person name="Hainaut M."/>
            <person name="Lin J."/>
            <person name="Wang M."/>
            <person name="Pangilinan J."/>
            <person name="Lipzen A."/>
            <person name="Lesage-Meessen L."/>
            <person name="Navarro D."/>
            <person name="Riley R."/>
            <person name="Grigoriev I.V."/>
            <person name="Zhou S."/>
            <person name="Raouche S."/>
            <person name="Rosso M.N."/>
        </authorList>
    </citation>
    <scope>NUCLEOTIDE SEQUENCE [LARGE SCALE GENOMIC DNA]</scope>
    <source>
        <strain evidence="5 6">BRFM 1820</strain>
    </source>
</reference>
<feature type="domain" description="Peptidase M16 N-terminal" evidence="2">
    <location>
        <begin position="71"/>
        <end position="151"/>
    </location>
</feature>
<dbReference type="AlphaFoldDB" id="A0A371DHP2"/>
<dbReference type="STRING" id="139420.A0A371DHP2"/>
<dbReference type="Pfam" id="PF05193">
    <property type="entry name" value="Peptidase_M16_C"/>
    <property type="match status" value="1"/>
</dbReference>
<dbReference type="Proteomes" id="UP000256964">
    <property type="component" value="Unassembled WGS sequence"/>
</dbReference>
<dbReference type="PANTHER" id="PTHR43016">
    <property type="entry name" value="PRESEQUENCE PROTEASE"/>
    <property type="match status" value="1"/>
</dbReference>
<dbReference type="PANTHER" id="PTHR43016:SF16">
    <property type="entry name" value="METALLOPROTEASE, PUTATIVE (AFU_ORTHOLOGUE AFUA_4G07610)-RELATED"/>
    <property type="match status" value="1"/>
</dbReference>
<keyword evidence="6" id="KW-1185">Reference proteome</keyword>
<feature type="region of interest" description="Disordered" evidence="1">
    <location>
        <begin position="1040"/>
        <end position="1061"/>
    </location>
</feature>
<sequence>MPAFANVVSQNPTSSESHGNFDLVKRFKLDFADVHVSKWKSRSSGLSVVHLDYEAPLVNGYFVVGTEIFDDSGCPHTLEHLVFMGSEKYPYKGIIDHLANRGFSNGTNAWTDTDHTAYTVSTAGEQGFLQLLPIYVDHILYPTLTKAGFVTEVHHVDGSGQDSGVVYSEMQGRENTSGDLMALRMQRLMNPPGSAYRSETGGLMEALRVLTVEQIRDYHHTYYVPHNLTLIVTGKLASGTSSLLDVVQHQVEPTIVEHGQNKGPRPEGWKRPFVETASADRKPIPTTIKETVEFPEKDESVGEVTLGFLGPPPTAFLERKAIDILGLYLTSSAVAPLNKEYVEIENPMCTYIYFSEDTRATYVDLPVYIGSVPTEHLDTFDVKLKASLKRIADEGFDMDRMAMVIGRDERQLRSKIESSQGDTFSGNVITDSLYGSEDGADLAPSMDEFNMYTELKKWTSDQWASLLRKYYVDPPCVVVRGKPSGEMADRLDREEKARIAAQKERLGPAGLAECERLLEEAKKEHEKEIPTEILTSFPVPSVKSITWIPVQSVQEKHGQKARAPLAHSNNAELAKHIEQDGAPLPFFVQYDHVKSEFVTVHAYFSLEKVPARLRPLVSIYLNAFFALPVKRSTGELLSHEEVVHRLDSDTVSYEVAVGVNGVFNDAVRVSIKVETDMYETAIAWLKDLLYGVQFDKDRLAVNVAKIQQSLPEMKRDGDTVLGSVNSELLFDETYVPRMGSVVPMIDFVPKLAQQLQESPEEVIKDLEEIRSCFTDPAGVRISVNGNILSVKEPRSAWARHFGKTLPERELAPYRLASDMLSPVGKNPVKKAVVVSLPTIESAFVTHTAKGIQGWSHPEFPVLRVAVEVLNATESYLWRYIRGSGLAYGAHCSLDLEAGFISFTLYRSSNSIQAFKQAANVIKGLTDGSISLDETVLDAAKSSIVFGVAKSVSTPGRAALMSFVNQGLKGVSQDYNIELLEKYQHITKEDVLAALKKYFLPLFDSSSSVAVAVTAPGKADEVFEELGKIGFEVERRTLQVEADEFADSDSDEDSGSESDESR</sequence>
<proteinExistence type="predicted"/>